<dbReference type="InterPro" id="IPR036105">
    <property type="entry name" value="DiNase_FeMo-co_biosyn_sf"/>
</dbReference>
<dbReference type="Pfam" id="PF02579">
    <property type="entry name" value="Nitro_FeMo-Co"/>
    <property type="match status" value="1"/>
</dbReference>
<dbReference type="KEGG" id="acht:bsdcttw_23840"/>
<dbReference type="InterPro" id="IPR003731">
    <property type="entry name" value="Di-Nase_FeMo-co_biosynth"/>
</dbReference>
<gene>
    <name evidence="2" type="ORF">bsdcttw_23840</name>
</gene>
<sequence>MLYKIAVASSDGKVINQHFGRTETFYISEVNDNRSYHLLEERRIRAICMGGEHDASALNTIADKLADCKYVLVSQIGPGAEYVLNQKGVTVLVIRDYFDNAIQKLMEYDEKVNFIY</sequence>
<dbReference type="PANTHER" id="PTHR33937:SF1">
    <property type="entry name" value="IRON-MOLIBDENUM COFACTOR PROCESSING PROTEIN"/>
    <property type="match status" value="1"/>
</dbReference>
<feature type="domain" description="Dinitrogenase iron-molybdenum cofactor biosynthesis" evidence="1">
    <location>
        <begin position="11"/>
        <end position="106"/>
    </location>
</feature>
<name>A0A7I8DLL6_9FIRM</name>
<dbReference type="Gene3D" id="3.30.420.130">
    <property type="entry name" value="Dinitrogenase iron-molybdenum cofactor biosynthesis domain"/>
    <property type="match status" value="1"/>
</dbReference>
<dbReference type="PANTHER" id="PTHR33937">
    <property type="entry name" value="IRON-MOLYBDENUM PROTEIN-RELATED-RELATED"/>
    <property type="match status" value="1"/>
</dbReference>
<accession>A0A7I8DLL6</accession>
<evidence type="ECO:0000313" key="3">
    <source>
        <dbReference type="Proteomes" id="UP000515703"/>
    </source>
</evidence>
<keyword evidence="3" id="KW-1185">Reference proteome</keyword>
<dbReference type="EMBL" id="AP023368">
    <property type="protein sequence ID" value="BCJ99343.1"/>
    <property type="molecule type" value="Genomic_DNA"/>
</dbReference>
<dbReference type="SUPFAM" id="SSF53146">
    <property type="entry name" value="Nitrogenase accessory factor-like"/>
    <property type="match status" value="1"/>
</dbReference>
<dbReference type="AlphaFoldDB" id="A0A7I8DLL6"/>
<reference evidence="2 3" key="2">
    <citation type="submission" date="2020-08" db="EMBL/GenBank/DDBJ databases">
        <authorList>
            <person name="Ueki A."/>
            <person name="Tonouchi A."/>
        </authorList>
    </citation>
    <scope>NUCLEOTIDE SEQUENCE [LARGE SCALE GENOMIC DNA]</scope>
    <source>
        <strain evidence="2 3">CTTW</strain>
    </source>
</reference>
<organism evidence="2 3">
    <name type="scientific">Anaerocolumna chitinilytica</name>
    <dbReference type="NCBI Taxonomy" id="1727145"/>
    <lineage>
        <taxon>Bacteria</taxon>
        <taxon>Bacillati</taxon>
        <taxon>Bacillota</taxon>
        <taxon>Clostridia</taxon>
        <taxon>Lachnospirales</taxon>
        <taxon>Lachnospiraceae</taxon>
        <taxon>Anaerocolumna</taxon>
    </lineage>
</organism>
<evidence type="ECO:0000313" key="2">
    <source>
        <dbReference type="EMBL" id="BCJ99343.1"/>
    </source>
</evidence>
<dbReference type="Proteomes" id="UP000515703">
    <property type="component" value="Chromosome"/>
</dbReference>
<protein>
    <recommendedName>
        <fullName evidence="1">Dinitrogenase iron-molybdenum cofactor biosynthesis domain-containing protein</fullName>
    </recommendedName>
</protein>
<evidence type="ECO:0000259" key="1">
    <source>
        <dbReference type="Pfam" id="PF02579"/>
    </source>
</evidence>
<dbReference type="RefSeq" id="WP_185259604.1">
    <property type="nucleotide sequence ID" value="NZ_AP023368.1"/>
</dbReference>
<proteinExistence type="predicted"/>
<reference evidence="2 3" key="1">
    <citation type="submission" date="2020-08" db="EMBL/GenBank/DDBJ databases">
        <title>Draft genome sequencing of an Anaerocolumna strain isolated from anoxic soil subjected to BSD treatment.</title>
        <authorList>
            <person name="Uek A."/>
            <person name="Tonouchi A."/>
        </authorList>
    </citation>
    <scope>NUCLEOTIDE SEQUENCE [LARGE SCALE GENOMIC DNA]</scope>
    <source>
        <strain evidence="2 3">CTTW</strain>
    </source>
</reference>
<dbReference type="InterPro" id="IPR051840">
    <property type="entry name" value="NifX/NifY_domain"/>
</dbReference>